<evidence type="ECO:0000313" key="1">
    <source>
        <dbReference type="EMBL" id="KAL3735142.1"/>
    </source>
</evidence>
<evidence type="ECO:0000313" key="2">
    <source>
        <dbReference type="Proteomes" id="UP001634007"/>
    </source>
</evidence>
<dbReference type="AlphaFoldDB" id="A0ABD3KBU8"/>
<gene>
    <name evidence="1" type="ORF">ACJRO7_024304</name>
</gene>
<proteinExistence type="predicted"/>
<organism evidence="1 2">
    <name type="scientific">Eucalyptus globulus</name>
    <name type="common">Tasmanian blue gum</name>
    <dbReference type="NCBI Taxonomy" id="34317"/>
    <lineage>
        <taxon>Eukaryota</taxon>
        <taxon>Viridiplantae</taxon>
        <taxon>Streptophyta</taxon>
        <taxon>Embryophyta</taxon>
        <taxon>Tracheophyta</taxon>
        <taxon>Spermatophyta</taxon>
        <taxon>Magnoliopsida</taxon>
        <taxon>eudicotyledons</taxon>
        <taxon>Gunneridae</taxon>
        <taxon>Pentapetalae</taxon>
        <taxon>rosids</taxon>
        <taxon>malvids</taxon>
        <taxon>Myrtales</taxon>
        <taxon>Myrtaceae</taxon>
        <taxon>Myrtoideae</taxon>
        <taxon>Eucalypteae</taxon>
        <taxon>Eucalyptus</taxon>
    </lineage>
</organism>
<feature type="non-terminal residue" evidence="1">
    <location>
        <position position="140"/>
    </location>
</feature>
<comment type="caution">
    <text evidence="1">The sequence shown here is derived from an EMBL/GenBank/DDBJ whole genome shotgun (WGS) entry which is preliminary data.</text>
</comment>
<name>A0ABD3KBU8_EUCGL</name>
<dbReference type="Proteomes" id="UP001634007">
    <property type="component" value="Unassembled WGS sequence"/>
</dbReference>
<evidence type="ECO:0008006" key="3">
    <source>
        <dbReference type="Google" id="ProtNLM"/>
    </source>
</evidence>
<feature type="non-terminal residue" evidence="1">
    <location>
        <position position="1"/>
    </location>
</feature>
<dbReference type="EMBL" id="JBJKBG010000006">
    <property type="protein sequence ID" value="KAL3735142.1"/>
    <property type="molecule type" value="Genomic_DNA"/>
</dbReference>
<sequence>LSNRILSVKDPTGSIITDPVLVPQVFVRFFSDLLSPEEGLVKPSLDEVNRFVRQPLSQDQICSLCVPVTDLEIKNTLFSLAKGKAPGPDGFSMEFYKSSWDIVGPSVLQSVHDFFINGRLLKEVNATILALIPKVPNANA</sequence>
<accession>A0ABD3KBU8</accession>
<protein>
    <recommendedName>
        <fullName evidence="3">Reverse transcriptase</fullName>
    </recommendedName>
</protein>
<keyword evidence="2" id="KW-1185">Reference proteome</keyword>
<reference evidence="1 2" key="1">
    <citation type="submission" date="2024-11" db="EMBL/GenBank/DDBJ databases">
        <title>Chromosome-level genome assembly of Eucalyptus globulus Labill. provides insights into its genome evolution.</title>
        <authorList>
            <person name="Li X."/>
        </authorList>
    </citation>
    <scope>NUCLEOTIDE SEQUENCE [LARGE SCALE GENOMIC DNA]</scope>
    <source>
        <strain evidence="1">CL2024</strain>
        <tissue evidence="1">Fresh tender leaves</tissue>
    </source>
</reference>